<reference evidence="4" key="1">
    <citation type="submission" date="2016-10" db="EMBL/GenBank/DDBJ databases">
        <authorList>
            <person name="Varghese N."/>
            <person name="Submissions S."/>
        </authorList>
    </citation>
    <scope>NUCLEOTIDE SEQUENCE [LARGE SCALE GENOMIC DNA]</scope>
    <source>
        <strain evidence="4">DSM 45962</strain>
    </source>
</reference>
<evidence type="ECO:0000259" key="2">
    <source>
        <dbReference type="Pfam" id="PF12697"/>
    </source>
</evidence>
<dbReference type="AlphaFoldDB" id="A0A1I1U4H1"/>
<sequence length="275" mass="29233">MTESPAPSPGRLPGGGFTYGTVQAGGYTLDYATAGPEDPAAVLVSLPGSAGLEMSIAKDQLAGHYRVIELNPPGWGARDDVSEKMHQSQLGPILTEAVERLTDGPFFLVGTSMGGSNALYVAAALPHRVRGIVLEGGMAPSRPEDLRMPPPPEPGSDAGPEASYPAPVTDPRKPWATPEYVTGQMSVRLRMFGWIEPDLQASEAIAAIRERGTPVLALLGEDDEIIAPSQQQRFQEELPQADFQLVPTGAHDLQNTVPDVFVDLVENFIASVGQQ</sequence>
<name>A0A1I1U4H1_9ACTN</name>
<dbReference type="PANTHER" id="PTHR43689">
    <property type="entry name" value="HYDROLASE"/>
    <property type="match status" value="1"/>
</dbReference>
<organism evidence="3 4">
    <name type="scientific">Klenkia taihuensis</name>
    <dbReference type="NCBI Taxonomy" id="1225127"/>
    <lineage>
        <taxon>Bacteria</taxon>
        <taxon>Bacillati</taxon>
        <taxon>Actinomycetota</taxon>
        <taxon>Actinomycetes</taxon>
        <taxon>Geodermatophilales</taxon>
        <taxon>Geodermatophilaceae</taxon>
        <taxon>Klenkia</taxon>
    </lineage>
</organism>
<dbReference type="GO" id="GO:0003824">
    <property type="term" value="F:catalytic activity"/>
    <property type="evidence" value="ECO:0007669"/>
    <property type="project" value="UniProtKB-ARBA"/>
</dbReference>
<feature type="domain" description="AB hydrolase-1" evidence="2">
    <location>
        <begin position="59"/>
        <end position="263"/>
    </location>
</feature>
<proteinExistence type="predicted"/>
<dbReference type="PRINTS" id="PR00111">
    <property type="entry name" value="ABHYDROLASE"/>
</dbReference>
<dbReference type="Gene3D" id="3.40.50.1820">
    <property type="entry name" value="alpha/beta hydrolase"/>
    <property type="match status" value="1"/>
</dbReference>
<dbReference type="Proteomes" id="UP000199022">
    <property type="component" value="Unassembled WGS sequence"/>
</dbReference>
<feature type="region of interest" description="Disordered" evidence="1">
    <location>
        <begin position="137"/>
        <end position="177"/>
    </location>
</feature>
<dbReference type="RefSeq" id="WP_091563567.1">
    <property type="nucleotide sequence ID" value="NZ_BNAC01000001.1"/>
</dbReference>
<dbReference type="InterPro" id="IPR000073">
    <property type="entry name" value="AB_hydrolase_1"/>
</dbReference>
<evidence type="ECO:0000313" key="3">
    <source>
        <dbReference type="EMBL" id="SFD65751.1"/>
    </source>
</evidence>
<evidence type="ECO:0000256" key="1">
    <source>
        <dbReference type="SAM" id="MobiDB-lite"/>
    </source>
</evidence>
<dbReference type="OrthoDB" id="4772677at2"/>
<dbReference type="SUPFAM" id="SSF53474">
    <property type="entry name" value="alpha/beta-Hydrolases"/>
    <property type="match status" value="1"/>
</dbReference>
<evidence type="ECO:0000313" key="4">
    <source>
        <dbReference type="Proteomes" id="UP000199022"/>
    </source>
</evidence>
<dbReference type="InterPro" id="IPR029058">
    <property type="entry name" value="AB_hydrolase_fold"/>
</dbReference>
<dbReference type="Pfam" id="PF12697">
    <property type="entry name" value="Abhydrolase_6"/>
    <property type="match status" value="1"/>
</dbReference>
<dbReference type="PANTHER" id="PTHR43689:SF8">
    <property type="entry name" value="ALPHA_BETA-HYDROLASES SUPERFAMILY PROTEIN"/>
    <property type="match status" value="1"/>
</dbReference>
<protein>
    <submittedName>
        <fullName evidence="3">Pimeloyl-ACP methyl ester carboxylesterase</fullName>
    </submittedName>
</protein>
<keyword evidence="4" id="KW-1185">Reference proteome</keyword>
<dbReference type="STRING" id="1225127.SAMN05661030_3916"/>
<accession>A0A1I1U4H1</accession>
<dbReference type="EMBL" id="FOMD01000005">
    <property type="protein sequence ID" value="SFD65751.1"/>
    <property type="molecule type" value="Genomic_DNA"/>
</dbReference>
<gene>
    <name evidence="3" type="ORF">SAMN05661030_3916</name>
</gene>